<dbReference type="GO" id="GO:0005634">
    <property type="term" value="C:nucleus"/>
    <property type="evidence" value="ECO:0007669"/>
    <property type="project" value="UniProtKB-ARBA"/>
</dbReference>
<dbReference type="OrthoDB" id="5590282at2759"/>
<organism evidence="8 9">
    <name type="scientific">Eumeta variegata</name>
    <name type="common">Bagworm moth</name>
    <name type="synonym">Eumeta japonica</name>
    <dbReference type="NCBI Taxonomy" id="151549"/>
    <lineage>
        <taxon>Eukaryota</taxon>
        <taxon>Metazoa</taxon>
        <taxon>Ecdysozoa</taxon>
        <taxon>Arthropoda</taxon>
        <taxon>Hexapoda</taxon>
        <taxon>Insecta</taxon>
        <taxon>Pterygota</taxon>
        <taxon>Neoptera</taxon>
        <taxon>Endopterygota</taxon>
        <taxon>Lepidoptera</taxon>
        <taxon>Glossata</taxon>
        <taxon>Ditrysia</taxon>
        <taxon>Tineoidea</taxon>
        <taxon>Psychidae</taxon>
        <taxon>Oiketicinae</taxon>
        <taxon>Eumeta</taxon>
    </lineage>
</organism>
<comment type="caution">
    <text evidence="8">The sequence shown here is derived from an EMBL/GenBank/DDBJ whole genome shotgun (WGS) entry which is preliminary data.</text>
</comment>
<dbReference type="InterPro" id="IPR004367">
    <property type="entry name" value="Cyclin_C-dom"/>
</dbReference>
<protein>
    <recommendedName>
        <fullName evidence="10">G1/S-specific cyclin-E</fullName>
    </recommendedName>
</protein>
<dbReference type="CDD" id="cd20520">
    <property type="entry name" value="CYCLIN_CCNE_rpt2"/>
    <property type="match status" value="1"/>
</dbReference>
<dbReference type="STRING" id="151549.A0A4C1WX73"/>
<dbReference type="SMART" id="SM01332">
    <property type="entry name" value="Cyclin_C"/>
    <property type="match status" value="1"/>
</dbReference>
<evidence type="ECO:0000256" key="1">
    <source>
        <dbReference type="ARBA" id="ARBA00022618"/>
    </source>
</evidence>
<dbReference type="PANTHER" id="PTHR10177">
    <property type="entry name" value="CYCLINS"/>
    <property type="match status" value="1"/>
</dbReference>
<evidence type="ECO:0000313" key="8">
    <source>
        <dbReference type="EMBL" id="GBP54664.1"/>
    </source>
</evidence>
<feature type="region of interest" description="Disordered" evidence="5">
    <location>
        <begin position="276"/>
        <end position="345"/>
    </location>
</feature>
<dbReference type="Gene3D" id="1.10.472.10">
    <property type="entry name" value="Cyclin-like"/>
    <property type="match status" value="2"/>
</dbReference>
<feature type="compositionally biased region" description="Polar residues" evidence="5">
    <location>
        <begin position="276"/>
        <end position="292"/>
    </location>
</feature>
<dbReference type="Pfam" id="PF00134">
    <property type="entry name" value="Cyclin_N"/>
    <property type="match status" value="1"/>
</dbReference>
<dbReference type="GO" id="GO:0051301">
    <property type="term" value="P:cell division"/>
    <property type="evidence" value="ECO:0007669"/>
    <property type="project" value="UniProtKB-KW"/>
</dbReference>
<evidence type="ECO:0000256" key="3">
    <source>
        <dbReference type="ARBA" id="ARBA00023306"/>
    </source>
</evidence>
<dbReference type="InterPro" id="IPR039361">
    <property type="entry name" value="Cyclin"/>
</dbReference>
<keyword evidence="1" id="KW-0132">Cell division</keyword>
<evidence type="ECO:0000256" key="5">
    <source>
        <dbReference type="SAM" id="MobiDB-lite"/>
    </source>
</evidence>
<evidence type="ECO:0000259" key="6">
    <source>
        <dbReference type="SMART" id="SM00385"/>
    </source>
</evidence>
<proteinExistence type="inferred from homology"/>
<comment type="similarity">
    <text evidence="4">Belongs to the cyclin family.</text>
</comment>
<evidence type="ECO:0000313" key="9">
    <source>
        <dbReference type="Proteomes" id="UP000299102"/>
    </source>
</evidence>
<dbReference type="AlphaFoldDB" id="A0A4C1WX73"/>
<keyword evidence="2 4" id="KW-0195">Cyclin</keyword>
<dbReference type="Proteomes" id="UP000299102">
    <property type="component" value="Unassembled WGS sequence"/>
</dbReference>
<sequence length="345" mass="38711">MGELLLVTAESSGVSEVYKLHRETFHRTVDYIDRYLSAVDNVPKGRLQLIGITCLFVAAKVEEVYPPKVSEFAYVTDGACTTEEMLLEEMHIARILRWKLSPITCNEWLNMYMQLASEGRNAKNRMISERDVAANSLRAYTFSFPQYSSLDFLICSQLLDLAILHVDVNNYSYSVVAAATVAHMSNKQLAVRVSGYEWKVISPCYEWLQPFVQVVRSEGEVTAVRAGDDDFMRGSGGLAVLCPDINTDESHRIHVHNVTLDMFDKACQLIEEQATTVSVDTPSTSKATSVQYPTPPQSNEKDPTTPTPKTPSTSINPEPSFRPDIETSSRIPEVKNNYRPNLELE</sequence>
<reference evidence="8 9" key="1">
    <citation type="journal article" date="2019" name="Commun. Biol.">
        <title>The bagworm genome reveals a unique fibroin gene that provides high tensile strength.</title>
        <authorList>
            <person name="Kono N."/>
            <person name="Nakamura H."/>
            <person name="Ohtoshi R."/>
            <person name="Tomita M."/>
            <person name="Numata K."/>
            <person name="Arakawa K."/>
        </authorList>
    </citation>
    <scope>NUCLEOTIDE SEQUENCE [LARGE SCALE GENOMIC DNA]</scope>
</reference>
<dbReference type="InterPro" id="IPR006671">
    <property type="entry name" value="Cyclin_N"/>
</dbReference>
<feature type="domain" description="Cyclin C-terminal" evidence="7">
    <location>
        <begin position="103"/>
        <end position="244"/>
    </location>
</feature>
<dbReference type="InterPro" id="IPR036915">
    <property type="entry name" value="Cyclin-like_sf"/>
</dbReference>
<evidence type="ECO:0000256" key="4">
    <source>
        <dbReference type="RuleBase" id="RU000383"/>
    </source>
</evidence>
<gene>
    <name evidence="8" type="ORF">EVAR_47166_1</name>
</gene>
<evidence type="ECO:0008006" key="10">
    <source>
        <dbReference type="Google" id="ProtNLM"/>
    </source>
</evidence>
<evidence type="ECO:0000259" key="7">
    <source>
        <dbReference type="SMART" id="SM01332"/>
    </source>
</evidence>
<dbReference type="SUPFAM" id="SSF47954">
    <property type="entry name" value="Cyclin-like"/>
    <property type="match status" value="2"/>
</dbReference>
<evidence type="ECO:0000256" key="2">
    <source>
        <dbReference type="ARBA" id="ARBA00023127"/>
    </source>
</evidence>
<dbReference type="FunFam" id="1.10.472.10:FF:000001">
    <property type="entry name" value="G2/mitotic-specific cyclin"/>
    <property type="match status" value="1"/>
</dbReference>
<dbReference type="EMBL" id="BGZK01000652">
    <property type="protein sequence ID" value="GBP54664.1"/>
    <property type="molecule type" value="Genomic_DNA"/>
</dbReference>
<keyword evidence="3" id="KW-0131">Cell cycle</keyword>
<dbReference type="InterPro" id="IPR013763">
    <property type="entry name" value="Cyclin-like_dom"/>
</dbReference>
<keyword evidence="9" id="KW-1185">Reference proteome</keyword>
<dbReference type="SMART" id="SM00385">
    <property type="entry name" value="CYCLIN"/>
    <property type="match status" value="1"/>
</dbReference>
<accession>A0A4C1WX73</accession>
<feature type="domain" description="Cyclin-like" evidence="6">
    <location>
        <begin position="14"/>
        <end position="94"/>
    </location>
</feature>
<name>A0A4C1WX73_EUMVA</name>
<dbReference type="Pfam" id="PF02984">
    <property type="entry name" value="Cyclin_C"/>
    <property type="match status" value="1"/>
</dbReference>